<dbReference type="PROSITE" id="PS51164">
    <property type="entry name" value="CBM1_2"/>
    <property type="match status" value="1"/>
</dbReference>
<keyword evidence="20" id="KW-1185">Reference proteome</keyword>
<evidence type="ECO:0000256" key="8">
    <source>
        <dbReference type="ARBA" id="ARBA00023024"/>
    </source>
</evidence>
<keyword evidence="6 16" id="KW-0732">Signal</keyword>
<evidence type="ECO:0000256" key="15">
    <source>
        <dbReference type="SAM" id="MobiDB-lite"/>
    </source>
</evidence>
<dbReference type="InterPro" id="IPR017853">
    <property type="entry name" value="GH"/>
</dbReference>
<sequence>MFFSKVACGAGLLASLVSAAPSPIARRQAPGAKNVVYWGQNGGGTVENNDLSAYCTPTSGIDIIVLSFLYQWGNGASALGGTIGQSCGITTSGQPQNCDALTAAITKCKSVGVKMILSLGGASAFSSFTSADQASQAGQYLWNAYGGGSGVTRPLGNNIMDGFDLDIESNPGGNNIFYASLVNTLRSNFASDPAHQYVITGAPQCPLPEPNMGDIISNAQFDYLWVQFYNNNDYPADPCSLGLPGDAPFNYNNWTSFLETTPSKNAKLFVGVPAAPLAANGGPGGAVYYATPSQLATIVNDVKGNSNFGGVMMWSAGFSDSNVNDGCTYAQEVKNILVKGTPCSGGPISVSQSATPPATVTSSNPPGTSATPPPSGGGSVPQWGQCGGQGYTGPTQCVSPFKCVATSEWWSQCE</sequence>
<dbReference type="InterPro" id="IPR001579">
    <property type="entry name" value="Glyco_hydro_18_chit_AS"/>
</dbReference>
<organism evidence="19 20">
    <name type="scientific">Trichoderma simmonsii</name>
    <dbReference type="NCBI Taxonomy" id="1491479"/>
    <lineage>
        <taxon>Eukaryota</taxon>
        <taxon>Fungi</taxon>
        <taxon>Dikarya</taxon>
        <taxon>Ascomycota</taxon>
        <taxon>Pezizomycotina</taxon>
        <taxon>Sordariomycetes</taxon>
        <taxon>Hypocreomycetidae</taxon>
        <taxon>Hypocreales</taxon>
        <taxon>Hypocreaceae</taxon>
        <taxon>Trichoderma</taxon>
    </lineage>
</organism>
<evidence type="ECO:0000256" key="2">
    <source>
        <dbReference type="ARBA" id="ARBA00004613"/>
    </source>
</evidence>
<dbReference type="GO" id="GO:0006032">
    <property type="term" value="P:chitin catabolic process"/>
    <property type="evidence" value="ECO:0007669"/>
    <property type="project" value="UniProtKB-KW"/>
</dbReference>
<protein>
    <recommendedName>
        <fullName evidence="3">chitinase</fullName>
        <ecNumber evidence="3">3.2.1.14</ecNumber>
    </recommendedName>
</protein>
<dbReference type="Proteomes" id="UP000826661">
    <property type="component" value="Chromosome VII"/>
</dbReference>
<comment type="catalytic activity">
    <reaction evidence="1">
        <text>Random endo-hydrolysis of N-acetyl-beta-D-glucosaminide (1-&gt;4)-beta-linkages in chitin and chitodextrins.</text>
        <dbReference type="EC" id="3.2.1.14"/>
    </reaction>
</comment>
<dbReference type="GO" id="GO:0005576">
    <property type="term" value="C:extracellular region"/>
    <property type="evidence" value="ECO:0007669"/>
    <property type="project" value="UniProtKB-SubCell"/>
</dbReference>
<keyword evidence="12" id="KW-0624">Polysaccharide degradation</keyword>
<keyword evidence="9" id="KW-0843">Virulence</keyword>
<keyword evidence="7 14" id="KW-0378">Hydrolase</keyword>
<evidence type="ECO:0000259" key="18">
    <source>
        <dbReference type="PROSITE" id="PS51910"/>
    </source>
</evidence>
<dbReference type="PANTHER" id="PTHR45708">
    <property type="entry name" value="ENDOCHITINASE"/>
    <property type="match status" value="1"/>
</dbReference>
<comment type="similarity">
    <text evidence="13">Belongs to the glycosyl hydrolase 18 family. Chitinase class III subfamily.</text>
</comment>
<feature type="chain" id="PRO_5034016426" description="chitinase" evidence="16">
    <location>
        <begin position="20"/>
        <end position="414"/>
    </location>
</feature>
<feature type="region of interest" description="Disordered" evidence="15">
    <location>
        <begin position="348"/>
        <end position="385"/>
    </location>
</feature>
<evidence type="ECO:0000256" key="13">
    <source>
        <dbReference type="ARBA" id="ARBA00025727"/>
    </source>
</evidence>
<feature type="signal peptide" evidence="16">
    <location>
        <begin position="1"/>
        <end position="19"/>
    </location>
</feature>
<keyword evidence="11 14" id="KW-0326">Glycosidase</keyword>
<evidence type="ECO:0000256" key="3">
    <source>
        <dbReference type="ARBA" id="ARBA00012729"/>
    </source>
</evidence>
<keyword evidence="5" id="KW-0147">Chitin-binding</keyword>
<dbReference type="PROSITE" id="PS01095">
    <property type="entry name" value="GH18_1"/>
    <property type="match status" value="1"/>
</dbReference>
<evidence type="ECO:0000256" key="9">
    <source>
        <dbReference type="ARBA" id="ARBA00023026"/>
    </source>
</evidence>
<evidence type="ECO:0000256" key="12">
    <source>
        <dbReference type="ARBA" id="ARBA00023326"/>
    </source>
</evidence>
<dbReference type="SUPFAM" id="SSF57180">
    <property type="entry name" value="Cellulose-binding domain"/>
    <property type="match status" value="1"/>
</dbReference>
<dbReference type="CDD" id="cd02877">
    <property type="entry name" value="GH18_hevamine_XipI_class_III"/>
    <property type="match status" value="1"/>
</dbReference>
<evidence type="ECO:0000313" key="19">
    <source>
        <dbReference type="EMBL" id="QYT05100.1"/>
    </source>
</evidence>
<dbReference type="GO" id="GO:0030248">
    <property type="term" value="F:cellulose binding"/>
    <property type="evidence" value="ECO:0007669"/>
    <property type="project" value="InterPro"/>
</dbReference>
<proteinExistence type="inferred from homology"/>
<accession>A0A8G0LQH7</accession>
<feature type="domain" description="CBM1" evidence="17">
    <location>
        <begin position="378"/>
        <end position="414"/>
    </location>
</feature>
<dbReference type="Pfam" id="PF00704">
    <property type="entry name" value="Glyco_hydro_18"/>
    <property type="match status" value="1"/>
</dbReference>
<keyword evidence="10" id="KW-0119">Carbohydrate metabolism</keyword>
<dbReference type="SUPFAM" id="SSF51445">
    <property type="entry name" value="(Trans)glycosidases"/>
    <property type="match status" value="1"/>
</dbReference>
<dbReference type="PROSITE" id="PS00562">
    <property type="entry name" value="CBM1_1"/>
    <property type="match status" value="1"/>
</dbReference>
<evidence type="ECO:0000256" key="10">
    <source>
        <dbReference type="ARBA" id="ARBA00023277"/>
    </source>
</evidence>
<evidence type="ECO:0000256" key="16">
    <source>
        <dbReference type="SAM" id="SignalP"/>
    </source>
</evidence>
<keyword evidence="8" id="KW-0146">Chitin degradation</keyword>
<evidence type="ECO:0000256" key="1">
    <source>
        <dbReference type="ARBA" id="ARBA00000822"/>
    </source>
</evidence>
<dbReference type="InterPro" id="IPR045321">
    <property type="entry name" value="Cts1-like"/>
</dbReference>
<dbReference type="InterPro" id="IPR035971">
    <property type="entry name" value="CBD_sf"/>
</dbReference>
<comment type="subcellular location">
    <subcellularLocation>
        <location evidence="2">Secreted</location>
    </subcellularLocation>
</comment>
<dbReference type="InterPro" id="IPR001223">
    <property type="entry name" value="Glyco_hydro18_cat"/>
</dbReference>
<evidence type="ECO:0000256" key="4">
    <source>
        <dbReference type="ARBA" id="ARBA00022525"/>
    </source>
</evidence>
<dbReference type="InterPro" id="IPR050542">
    <property type="entry name" value="Glycosyl_Hydrlase18_Chitinase"/>
</dbReference>
<feature type="compositionally biased region" description="Low complexity" evidence="15">
    <location>
        <begin position="361"/>
        <end position="370"/>
    </location>
</feature>
<dbReference type="PANTHER" id="PTHR45708:SF49">
    <property type="entry name" value="ENDOCHITINASE"/>
    <property type="match status" value="1"/>
</dbReference>
<dbReference type="SMART" id="SM00236">
    <property type="entry name" value="fCBD"/>
    <property type="match status" value="1"/>
</dbReference>
<dbReference type="Pfam" id="PF00734">
    <property type="entry name" value="CBM_1"/>
    <property type="match status" value="1"/>
</dbReference>
<dbReference type="GO" id="GO:0008843">
    <property type="term" value="F:endochitinase activity"/>
    <property type="evidence" value="ECO:0007669"/>
    <property type="project" value="UniProtKB-EC"/>
</dbReference>
<dbReference type="GO" id="GO:0008061">
    <property type="term" value="F:chitin binding"/>
    <property type="evidence" value="ECO:0007669"/>
    <property type="project" value="UniProtKB-KW"/>
</dbReference>
<evidence type="ECO:0000259" key="17">
    <source>
        <dbReference type="PROSITE" id="PS51164"/>
    </source>
</evidence>
<evidence type="ECO:0000256" key="6">
    <source>
        <dbReference type="ARBA" id="ARBA00022729"/>
    </source>
</evidence>
<dbReference type="Gene3D" id="3.20.20.80">
    <property type="entry name" value="Glycosidases"/>
    <property type="match status" value="1"/>
</dbReference>
<evidence type="ECO:0000256" key="14">
    <source>
        <dbReference type="RuleBase" id="RU000489"/>
    </source>
</evidence>
<evidence type="ECO:0000256" key="11">
    <source>
        <dbReference type="ARBA" id="ARBA00023295"/>
    </source>
</evidence>
<dbReference type="GO" id="GO:0000272">
    <property type="term" value="P:polysaccharide catabolic process"/>
    <property type="evidence" value="ECO:0007669"/>
    <property type="project" value="UniProtKB-KW"/>
</dbReference>
<dbReference type="EC" id="3.2.1.14" evidence="3"/>
<dbReference type="InterPro" id="IPR000254">
    <property type="entry name" value="CBD"/>
</dbReference>
<dbReference type="PROSITE" id="PS51910">
    <property type="entry name" value="GH18_2"/>
    <property type="match status" value="1"/>
</dbReference>
<reference evidence="19 20" key="1">
    <citation type="journal article" date="2021" name="BMC Genomics">
        <title>Telomere-to-telomere genome assembly of asparaginase-producing Trichoderma simmonsii.</title>
        <authorList>
            <person name="Chung D."/>
            <person name="Kwon Y.M."/>
            <person name="Yang Y."/>
        </authorList>
    </citation>
    <scope>NUCLEOTIDE SEQUENCE [LARGE SCALE GENOMIC DNA]</scope>
    <source>
        <strain evidence="19 20">GH-Sj1</strain>
    </source>
</reference>
<feature type="domain" description="GH18" evidence="18">
    <location>
        <begin position="32"/>
        <end position="340"/>
    </location>
</feature>
<dbReference type="AlphaFoldDB" id="A0A8G0LQH7"/>
<evidence type="ECO:0000256" key="5">
    <source>
        <dbReference type="ARBA" id="ARBA00022669"/>
    </source>
</evidence>
<evidence type="ECO:0000256" key="7">
    <source>
        <dbReference type="ARBA" id="ARBA00022801"/>
    </source>
</evidence>
<name>A0A8G0LQH7_9HYPO</name>
<gene>
    <name evidence="19" type="ORF">H0G86_011996</name>
</gene>
<keyword evidence="4" id="KW-0964">Secreted</keyword>
<feature type="compositionally biased region" description="Polar residues" evidence="15">
    <location>
        <begin position="349"/>
        <end position="360"/>
    </location>
</feature>
<evidence type="ECO:0000313" key="20">
    <source>
        <dbReference type="Proteomes" id="UP000826661"/>
    </source>
</evidence>
<dbReference type="EMBL" id="CP075870">
    <property type="protein sequence ID" value="QYT05100.1"/>
    <property type="molecule type" value="Genomic_DNA"/>
</dbReference>